<protein>
    <submittedName>
        <fullName evidence="1">Uncharacterized protein</fullName>
    </submittedName>
</protein>
<gene>
    <name evidence="1" type="ORF">BVRB_8g200150</name>
</gene>
<dbReference type="Proteomes" id="UP000035740">
    <property type="component" value="Unassembled WGS sequence"/>
</dbReference>
<evidence type="ECO:0000313" key="2">
    <source>
        <dbReference type="Proteomes" id="UP000035740"/>
    </source>
</evidence>
<dbReference type="EMBL" id="KQ090362">
    <property type="protein sequence ID" value="KMS96709.1"/>
    <property type="molecule type" value="Genomic_DNA"/>
</dbReference>
<comment type="caution">
    <text evidence="1">The sequence shown here is derived from an EMBL/GenBank/DDBJ whole genome shotgun (WGS) entry which is preliminary data.</text>
</comment>
<organism evidence="1 2">
    <name type="scientific">Beta vulgaris subsp. vulgaris</name>
    <name type="common">Beet</name>
    <dbReference type="NCBI Taxonomy" id="3555"/>
    <lineage>
        <taxon>Eukaryota</taxon>
        <taxon>Viridiplantae</taxon>
        <taxon>Streptophyta</taxon>
        <taxon>Embryophyta</taxon>
        <taxon>Tracheophyta</taxon>
        <taxon>Spermatophyta</taxon>
        <taxon>Magnoliopsida</taxon>
        <taxon>eudicotyledons</taxon>
        <taxon>Gunneridae</taxon>
        <taxon>Pentapetalae</taxon>
        <taxon>Caryophyllales</taxon>
        <taxon>Chenopodiaceae</taxon>
        <taxon>Betoideae</taxon>
        <taxon>Beta</taxon>
    </lineage>
</organism>
<proteinExistence type="predicted"/>
<name>A0A7G2RMB3_BETVV</name>
<keyword evidence="2" id="KW-1185">Reference proteome</keyword>
<dbReference type="Gramene" id="KMS96709">
    <property type="protein sequence ID" value="KMS96709"/>
    <property type="gene ID" value="BVRB_8g200150"/>
</dbReference>
<sequence>MEQHLSRQDSSAEAGINTTKFERWRTSLLYSYFSYN</sequence>
<evidence type="ECO:0000313" key="1">
    <source>
        <dbReference type="EMBL" id="KMS96709.1"/>
    </source>
</evidence>
<reference evidence="1 2" key="1">
    <citation type="journal article" date="2014" name="Nature">
        <title>The genome of the recently domesticated crop plant sugar beet (Beta vulgaris).</title>
        <authorList>
            <person name="Dohm J.C."/>
            <person name="Minoche A.E."/>
            <person name="Holtgrawe D."/>
            <person name="Capella-Gutierrez S."/>
            <person name="Zakrzewski F."/>
            <person name="Tafer H."/>
            <person name="Rupp O."/>
            <person name="Sorensen T.R."/>
            <person name="Stracke R."/>
            <person name="Reinhardt R."/>
            <person name="Goesmann A."/>
            <person name="Kraft T."/>
            <person name="Schulz B."/>
            <person name="Stadler P.F."/>
            <person name="Schmidt T."/>
            <person name="Gabaldon T."/>
            <person name="Lehrach H."/>
            <person name="Weisshaar B."/>
            <person name="Himmelbauer H."/>
        </authorList>
    </citation>
    <scope>NUCLEOTIDE SEQUENCE [LARGE SCALE GENOMIC DNA]</scope>
    <source>
        <tissue evidence="1">Taproot</tissue>
    </source>
</reference>
<dbReference type="AlphaFoldDB" id="A0A7G2RMB3"/>
<accession>A0A7G2RMB3</accession>